<accession>A0ABZ2Y8M2</accession>
<dbReference type="PROSITE" id="PS00491">
    <property type="entry name" value="PROLINE_PEPTIDASE"/>
    <property type="match status" value="1"/>
</dbReference>
<dbReference type="Proteomes" id="UP001461341">
    <property type="component" value="Chromosome"/>
</dbReference>
<dbReference type="RefSeq" id="WP_369017486.1">
    <property type="nucleotide sequence ID" value="NZ_CP121689.1"/>
</dbReference>
<dbReference type="GO" id="GO:0004177">
    <property type="term" value="F:aminopeptidase activity"/>
    <property type="evidence" value="ECO:0007669"/>
    <property type="project" value="UniProtKB-KW"/>
</dbReference>
<evidence type="ECO:0000256" key="4">
    <source>
        <dbReference type="ARBA" id="ARBA00023049"/>
    </source>
</evidence>
<protein>
    <submittedName>
        <fullName evidence="7">Aminopeptidase P family protein</fullName>
        <ecNumber evidence="7">3.4.11.9</ecNumber>
    </submittedName>
</protein>
<keyword evidence="3 7" id="KW-0378">Hydrolase</keyword>
<gene>
    <name evidence="7" type="ORF">QBE54_06995</name>
</gene>
<proteinExistence type="predicted"/>
<sequence length="349" mass="39037">MLKLHELQKKLVAEGNLPFLIRERSNLFYLLGFRGSAGLLLVFPEEAIFICDGRYSVQAREEVPQEITVKEYREKPLLLINELLKERGQKTLLVEESLPIGMVKKLEEQGISVNVAPPFLASLRSRKSDAELAKILKAVEISEQAFLETLPLLKVGVRERDIALELDYKMRLGGAEELAFPTIVAFGERSALPHASPGKWALKEGDWVLIDWGARVEGYCADMTRTLCFGASDTQFEELFEAVFEAQKRAQAILTEGVEAGKVDEAARSLLKEKGWGEYFVHGLGHGVGVEVHEEPRLAPQSEVVLKSGMVLTIEPGVYLPGKGGIRLENLFFLDKENLRKLNNLPERI</sequence>
<feature type="domain" description="Creatinase N-terminal" evidence="6">
    <location>
        <begin position="5"/>
        <end position="111"/>
    </location>
</feature>
<feature type="domain" description="Peptidase M24" evidence="5">
    <location>
        <begin position="134"/>
        <end position="333"/>
    </location>
</feature>
<dbReference type="PRINTS" id="PR00599">
    <property type="entry name" value="MAPEPTIDASE"/>
</dbReference>
<dbReference type="InterPro" id="IPR050659">
    <property type="entry name" value="Peptidase_M24B"/>
</dbReference>
<reference evidence="7 8" key="1">
    <citation type="submission" date="2023-03" db="EMBL/GenBank/DDBJ databases">
        <title>Novel Species.</title>
        <authorList>
            <person name="Ma S."/>
        </authorList>
    </citation>
    <scope>NUCLEOTIDE SEQUENCE [LARGE SCALE GENOMIC DNA]</scope>
    <source>
        <strain evidence="7 8">B11</strain>
    </source>
</reference>
<dbReference type="InterPro" id="IPR029149">
    <property type="entry name" value="Creatin/AminoP/Spt16_N"/>
</dbReference>
<dbReference type="EC" id="3.4.11.9" evidence="7"/>
<dbReference type="SUPFAM" id="SSF55920">
    <property type="entry name" value="Creatinase/aminopeptidase"/>
    <property type="match status" value="1"/>
</dbReference>
<evidence type="ECO:0000259" key="6">
    <source>
        <dbReference type="Pfam" id="PF01321"/>
    </source>
</evidence>
<keyword evidence="8" id="KW-1185">Reference proteome</keyword>
<dbReference type="InterPro" id="IPR001131">
    <property type="entry name" value="Peptidase_M24B_aminopep-P_CS"/>
</dbReference>
<evidence type="ECO:0000259" key="5">
    <source>
        <dbReference type="Pfam" id="PF00557"/>
    </source>
</evidence>
<dbReference type="InterPro" id="IPR000587">
    <property type="entry name" value="Creatinase_N"/>
</dbReference>
<dbReference type="PANTHER" id="PTHR46112:SF3">
    <property type="entry name" value="AMINOPEPTIDASE YPDF"/>
    <property type="match status" value="1"/>
</dbReference>
<evidence type="ECO:0000256" key="2">
    <source>
        <dbReference type="ARBA" id="ARBA00022723"/>
    </source>
</evidence>
<dbReference type="PANTHER" id="PTHR46112">
    <property type="entry name" value="AMINOPEPTIDASE"/>
    <property type="match status" value="1"/>
</dbReference>
<dbReference type="Gene3D" id="3.90.230.10">
    <property type="entry name" value="Creatinase/methionine aminopeptidase superfamily"/>
    <property type="match status" value="1"/>
</dbReference>
<dbReference type="SUPFAM" id="SSF53092">
    <property type="entry name" value="Creatinase/prolidase N-terminal domain"/>
    <property type="match status" value="1"/>
</dbReference>
<dbReference type="CDD" id="cd01092">
    <property type="entry name" value="APP-like"/>
    <property type="match status" value="1"/>
</dbReference>
<dbReference type="Pfam" id="PF00557">
    <property type="entry name" value="Peptidase_M24"/>
    <property type="match status" value="1"/>
</dbReference>
<keyword evidence="2" id="KW-0479">Metal-binding</keyword>
<keyword evidence="7" id="KW-0031">Aminopeptidase</keyword>
<dbReference type="Pfam" id="PF01321">
    <property type="entry name" value="Creatinase_N"/>
    <property type="match status" value="1"/>
</dbReference>
<evidence type="ECO:0000256" key="1">
    <source>
        <dbReference type="ARBA" id="ARBA00022670"/>
    </source>
</evidence>
<dbReference type="EMBL" id="CP121689">
    <property type="protein sequence ID" value="WZL75339.1"/>
    <property type="molecule type" value="Genomic_DNA"/>
</dbReference>
<organism evidence="7 8">
    <name type="scientific">Thermatribacter velox</name>
    <dbReference type="NCBI Taxonomy" id="3039681"/>
    <lineage>
        <taxon>Bacteria</taxon>
        <taxon>Pseudomonadati</taxon>
        <taxon>Atribacterota</taxon>
        <taxon>Atribacteria</taxon>
        <taxon>Atribacterales</taxon>
        <taxon>Thermatribacteraceae</taxon>
        <taxon>Thermatribacter</taxon>
    </lineage>
</organism>
<evidence type="ECO:0000256" key="3">
    <source>
        <dbReference type="ARBA" id="ARBA00022801"/>
    </source>
</evidence>
<evidence type="ECO:0000313" key="8">
    <source>
        <dbReference type="Proteomes" id="UP001461341"/>
    </source>
</evidence>
<keyword evidence="4" id="KW-0482">Metalloprotease</keyword>
<dbReference type="InterPro" id="IPR001714">
    <property type="entry name" value="Pept_M24_MAP"/>
</dbReference>
<dbReference type="InterPro" id="IPR036005">
    <property type="entry name" value="Creatinase/aminopeptidase-like"/>
</dbReference>
<dbReference type="InterPro" id="IPR000994">
    <property type="entry name" value="Pept_M24"/>
</dbReference>
<evidence type="ECO:0000313" key="7">
    <source>
        <dbReference type="EMBL" id="WZL75339.1"/>
    </source>
</evidence>
<keyword evidence="1" id="KW-0645">Protease</keyword>
<dbReference type="Gene3D" id="3.40.350.10">
    <property type="entry name" value="Creatinase/prolidase N-terminal domain"/>
    <property type="match status" value="1"/>
</dbReference>
<name>A0ABZ2Y8M2_9BACT</name>